<dbReference type="InterPro" id="IPR036383">
    <property type="entry name" value="TSP1_rpt_sf"/>
</dbReference>
<proteinExistence type="predicted"/>
<dbReference type="PANTHER" id="PTHR31936:SF5">
    <property type="entry name" value="VENOM PROTEIN"/>
    <property type="match status" value="1"/>
</dbReference>
<dbReference type="InterPro" id="IPR000884">
    <property type="entry name" value="TSP1_rpt"/>
</dbReference>
<dbReference type="AlphaFoldDB" id="A0A914CC55"/>
<name>A0A914CC55_9BILA</name>
<evidence type="ECO:0000313" key="3">
    <source>
        <dbReference type="WBParaSite" id="ACRNAN_Path_837.g3221.t1"/>
    </source>
</evidence>
<feature type="chain" id="PRO_5037363625" evidence="1">
    <location>
        <begin position="22"/>
        <end position="338"/>
    </location>
</feature>
<keyword evidence="2" id="KW-1185">Reference proteome</keyword>
<reference evidence="3" key="1">
    <citation type="submission" date="2022-11" db="UniProtKB">
        <authorList>
            <consortium name="WormBaseParasite"/>
        </authorList>
    </citation>
    <scope>IDENTIFICATION</scope>
</reference>
<dbReference type="Proteomes" id="UP000887540">
    <property type="component" value="Unplaced"/>
</dbReference>
<dbReference type="WBParaSite" id="ACRNAN_Path_837.g3221.t1">
    <property type="protein sequence ID" value="ACRNAN_Path_837.g3221.t1"/>
    <property type="gene ID" value="ACRNAN_Path_837.g3221"/>
</dbReference>
<dbReference type="PROSITE" id="PS50092">
    <property type="entry name" value="TSP1"/>
    <property type="match status" value="2"/>
</dbReference>
<dbReference type="SMART" id="SM00209">
    <property type="entry name" value="TSP1"/>
    <property type="match status" value="2"/>
</dbReference>
<accession>A0A914CC55</accession>
<protein>
    <submittedName>
        <fullName evidence="3">Uncharacterized protein</fullName>
    </submittedName>
</protein>
<evidence type="ECO:0000256" key="1">
    <source>
        <dbReference type="SAM" id="SignalP"/>
    </source>
</evidence>
<keyword evidence="1" id="KW-0732">Signal</keyword>
<feature type="signal peptide" evidence="1">
    <location>
        <begin position="1"/>
        <end position="21"/>
    </location>
</feature>
<dbReference type="PANTHER" id="PTHR31936">
    <property type="entry name" value="PROTEIN CBG18744"/>
    <property type="match status" value="1"/>
</dbReference>
<dbReference type="SUPFAM" id="SSF82895">
    <property type="entry name" value="TSP-1 type 1 repeat"/>
    <property type="match status" value="1"/>
</dbReference>
<sequence length="338" mass="35366">MAYNSRSLFYILSSIFKILDAFTCGTGCSSLTLGGTISQNIAEGLQCTNTTSNGTCLSTTSICNSATGYDSILYIEFIGTSDPQFIASGSSPYLSEFQCGNDNQWYFQESYPVQAVYCGMACDPTVGTCPSTNTLTPCPTPPPPSTTIITTQPSSTTQSATISCCLPGGIWSPWSDPSSCTDICGSYGQSTRIRICLSGSSCPCNGSSSITTNCNIQPCPYPRNSCCTPYKAMASNGQIICGPQPIDLVDTPVLLTTSSCPSGGTWSEWSSGSCNDTCGMCGTLTRTRTCISTSSGCPCSGSTTDNSQNCPAKVCGFPRNTCCPGFIRSFMNGTLVCA</sequence>
<organism evidence="2 3">
    <name type="scientific">Acrobeloides nanus</name>
    <dbReference type="NCBI Taxonomy" id="290746"/>
    <lineage>
        <taxon>Eukaryota</taxon>
        <taxon>Metazoa</taxon>
        <taxon>Ecdysozoa</taxon>
        <taxon>Nematoda</taxon>
        <taxon>Chromadorea</taxon>
        <taxon>Rhabditida</taxon>
        <taxon>Tylenchina</taxon>
        <taxon>Cephalobomorpha</taxon>
        <taxon>Cephaloboidea</taxon>
        <taxon>Cephalobidae</taxon>
        <taxon>Acrobeloides</taxon>
    </lineage>
</organism>
<evidence type="ECO:0000313" key="2">
    <source>
        <dbReference type="Proteomes" id="UP000887540"/>
    </source>
</evidence>
<dbReference type="Gene3D" id="2.20.100.10">
    <property type="entry name" value="Thrombospondin type-1 (TSP1) repeat"/>
    <property type="match status" value="1"/>
</dbReference>